<name>A0A0A3IKU2_9BACI</name>
<evidence type="ECO:0000259" key="2">
    <source>
        <dbReference type="Pfam" id="PF01370"/>
    </source>
</evidence>
<keyword evidence="4" id="KW-1185">Reference proteome</keyword>
<comment type="similarity">
    <text evidence="1">Belongs to the NAD(P)-dependent epimerase/dehydratase family.</text>
</comment>
<evidence type="ECO:0000256" key="1">
    <source>
        <dbReference type="ARBA" id="ARBA00007637"/>
    </source>
</evidence>
<reference evidence="3 4" key="1">
    <citation type="submission" date="2014-02" db="EMBL/GenBank/DDBJ databases">
        <title>Draft genome sequence of Lysinibacillus odysseyi NBRC 100172.</title>
        <authorList>
            <person name="Zhang F."/>
            <person name="Wang G."/>
            <person name="Zhang L."/>
        </authorList>
    </citation>
    <scope>NUCLEOTIDE SEQUENCE [LARGE SCALE GENOMIC DNA]</scope>
    <source>
        <strain evidence="3 4">NBRC 100172</strain>
    </source>
</reference>
<dbReference type="PANTHER" id="PTHR43000">
    <property type="entry name" value="DTDP-D-GLUCOSE 4,6-DEHYDRATASE-RELATED"/>
    <property type="match status" value="1"/>
</dbReference>
<accession>A0A0A3IKU2</accession>
<dbReference type="InterPro" id="IPR036291">
    <property type="entry name" value="NAD(P)-bd_dom_sf"/>
</dbReference>
<dbReference type="Pfam" id="PF01370">
    <property type="entry name" value="Epimerase"/>
    <property type="match status" value="1"/>
</dbReference>
<sequence length="302" mass="32752">MKTVVTGGAGFIGSHLVDALLAKGADVIVIDDVSSGLLSNLNTAATLYQLDICDPEVKKLIKDIKPDVLFHLAAQADVGRSVKNPAEDARINIDGTIHLLESCVEGGVKNFVFSSTSAVYGNIEREIITEKEATSPSSFYGFSKLAAECYIKLFHKLFGLPYTILRYANVYGPRQLPKGDGGVVAVFLERLKAAETILIQGSGEQTRDFIYVQDVVKANLLAAKAPTNEVMHISTGNSISINSLLEHLIMVHGAPAETHFTEPRPGDIMHSCLSNELAKYLLDWQPEVPLAKGLEHAYRSSN</sequence>
<dbReference type="STRING" id="1220589.CD32_09085"/>
<protein>
    <submittedName>
        <fullName evidence="3">UDP-glucose 4-epimerase</fullName>
    </submittedName>
</protein>
<dbReference type="Proteomes" id="UP000030437">
    <property type="component" value="Unassembled WGS sequence"/>
</dbReference>
<dbReference type="EMBL" id="JPVP01000054">
    <property type="protein sequence ID" value="KGR85376.1"/>
    <property type="molecule type" value="Genomic_DNA"/>
</dbReference>
<gene>
    <name evidence="3" type="ORF">CD32_09085</name>
</gene>
<dbReference type="Gene3D" id="3.90.25.10">
    <property type="entry name" value="UDP-galactose 4-epimerase, domain 1"/>
    <property type="match status" value="1"/>
</dbReference>
<dbReference type="eggNOG" id="COG0451">
    <property type="taxonomic scope" value="Bacteria"/>
</dbReference>
<proteinExistence type="inferred from homology"/>
<evidence type="ECO:0000313" key="4">
    <source>
        <dbReference type="Proteomes" id="UP000030437"/>
    </source>
</evidence>
<organism evidence="3 4">
    <name type="scientific">Lysinibacillus odysseyi 34hs-1 = NBRC 100172</name>
    <dbReference type="NCBI Taxonomy" id="1220589"/>
    <lineage>
        <taxon>Bacteria</taxon>
        <taxon>Bacillati</taxon>
        <taxon>Bacillota</taxon>
        <taxon>Bacilli</taxon>
        <taxon>Bacillales</taxon>
        <taxon>Bacillaceae</taxon>
        <taxon>Lysinibacillus</taxon>
    </lineage>
</organism>
<dbReference type="SUPFAM" id="SSF51735">
    <property type="entry name" value="NAD(P)-binding Rossmann-fold domains"/>
    <property type="match status" value="1"/>
</dbReference>
<dbReference type="RefSeq" id="WP_036153721.1">
    <property type="nucleotide sequence ID" value="NZ_AVCX01000007.1"/>
</dbReference>
<feature type="domain" description="NAD-dependent epimerase/dehydratase" evidence="2">
    <location>
        <begin position="4"/>
        <end position="229"/>
    </location>
</feature>
<comment type="caution">
    <text evidence="3">The sequence shown here is derived from an EMBL/GenBank/DDBJ whole genome shotgun (WGS) entry which is preliminary data.</text>
</comment>
<dbReference type="AlphaFoldDB" id="A0A0A3IKU2"/>
<dbReference type="InterPro" id="IPR001509">
    <property type="entry name" value="Epimerase_deHydtase"/>
</dbReference>
<dbReference type="Gene3D" id="3.40.50.720">
    <property type="entry name" value="NAD(P)-binding Rossmann-like Domain"/>
    <property type="match status" value="1"/>
</dbReference>
<dbReference type="OrthoDB" id="9771073at2"/>
<evidence type="ECO:0000313" key="3">
    <source>
        <dbReference type="EMBL" id="KGR85376.1"/>
    </source>
</evidence>